<dbReference type="EMBL" id="LSRF01000001">
    <property type="protein sequence ID" value="KXP14720.1"/>
    <property type="molecule type" value="Genomic_DNA"/>
</dbReference>
<evidence type="ECO:0000313" key="2">
    <source>
        <dbReference type="EMBL" id="KXP01612.1"/>
    </source>
</evidence>
<keyword evidence="5" id="KW-1185">Reference proteome</keyword>
<accession>A0A138AWB3</accession>
<feature type="transmembrane region" description="Helical" evidence="1">
    <location>
        <begin position="27"/>
        <end position="48"/>
    </location>
</feature>
<dbReference type="InterPro" id="IPR013434">
    <property type="entry name" value="CHP02611"/>
</dbReference>
<dbReference type="Pfam" id="PF09656">
    <property type="entry name" value="PGPGW"/>
    <property type="match status" value="1"/>
</dbReference>
<evidence type="ECO:0000313" key="5">
    <source>
        <dbReference type="Proteomes" id="UP000070409"/>
    </source>
</evidence>
<organism evidence="3 4">
    <name type="scientific">Tsukamurella pseudospumae</name>
    <dbReference type="NCBI Taxonomy" id="239498"/>
    <lineage>
        <taxon>Bacteria</taxon>
        <taxon>Bacillati</taxon>
        <taxon>Actinomycetota</taxon>
        <taxon>Actinomycetes</taxon>
        <taxon>Mycobacteriales</taxon>
        <taxon>Tsukamurellaceae</taxon>
        <taxon>Tsukamurella</taxon>
    </lineage>
</organism>
<sequence length="139" mass="15229">MDDRSTETLAGPRAFRARIRSTRHGALVWRIAVGVIGGIVLACGIVAIPYPGPGWLIVFAGLGILATEFEWAHRLLRFARARYDRFAAWLSRQNILVKGAFALGTCAIVLATLWLLGAAAMIGGWFDIHWPWLASPIFG</sequence>
<dbReference type="InterPro" id="IPR019099">
    <property type="entry name" value="Uncharacterised_PGPGW_TM"/>
</dbReference>
<dbReference type="Proteomes" id="UP000070258">
    <property type="component" value="Unassembled WGS sequence"/>
</dbReference>
<dbReference type="RefSeq" id="WP_068569331.1">
    <property type="nucleotide sequence ID" value="NZ_LSRE01000001.1"/>
</dbReference>
<dbReference type="EMBL" id="LSRE01000001">
    <property type="protein sequence ID" value="KXP01612.1"/>
    <property type="molecule type" value="Genomic_DNA"/>
</dbReference>
<evidence type="ECO:0000313" key="4">
    <source>
        <dbReference type="Proteomes" id="UP000070258"/>
    </source>
</evidence>
<feature type="transmembrane region" description="Helical" evidence="1">
    <location>
        <begin position="100"/>
        <end position="126"/>
    </location>
</feature>
<keyword evidence="1" id="KW-0812">Transmembrane</keyword>
<protein>
    <recommendedName>
        <fullName evidence="6">TIGR02611 family protein</fullName>
    </recommendedName>
</protein>
<gene>
    <name evidence="3" type="ORF">AXK60_02210</name>
    <name evidence="2" type="ORF">AXK61_02105</name>
</gene>
<reference evidence="3" key="2">
    <citation type="submission" date="2016-02" db="EMBL/GenBank/DDBJ databases">
        <authorList>
            <person name="Teng J.L."/>
            <person name="Yang Y."/>
            <person name="Huang Y."/>
            <person name="Guo F."/>
            <person name="Wei W."/>
            <person name="Chen J.H."/>
            <person name="Wong S.Y."/>
            <person name="Lau S.K."/>
            <person name="Woo P.C."/>
        </authorList>
    </citation>
    <scope>NUCLEOTIDE SEQUENCE</scope>
    <source>
        <strain evidence="3">JCM 15929</strain>
    </source>
</reference>
<evidence type="ECO:0008006" key="6">
    <source>
        <dbReference type="Google" id="ProtNLM"/>
    </source>
</evidence>
<proteinExistence type="predicted"/>
<dbReference type="AlphaFoldDB" id="A0A138AWB3"/>
<comment type="caution">
    <text evidence="3">The sequence shown here is derived from an EMBL/GenBank/DDBJ whole genome shotgun (WGS) entry which is preliminary data.</text>
</comment>
<name>A0A138AWB3_9ACTN</name>
<reference evidence="2 5" key="3">
    <citation type="submission" date="2016-02" db="EMBL/GenBank/DDBJ databases">
        <authorList>
            <person name="Teng J.L."/>
            <person name="Tang Y."/>
            <person name="Huang Y."/>
            <person name="Guo F."/>
            <person name="Wei W."/>
            <person name="Chen J.H."/>
            <person name="Wong S.Y."/>
            <person name="Lau S.K."/>
            <person name="Woo P.C."/>
        </authorList>
    </citation>
    <scope>NUCLEOTIDE SEQUENCE [LARGE SCALE GENOMIC DNA]</scope>
    <source>
        <strain evidence="2 5">JCM 13375</strain>
    </source>
</reference>
<dbReference type="STRING" id="239498.AXK60_02210"/>
<keyword evidence="1" id="KW-1133">Transmembrane helix</keyword>
<keyword evidence="1" id="KW-0472">Membrane</keyword>
<evidence type="ECO:0000313" key="3">
    <source>
        <dbReference type="EMBL" id="KXP14720.1"/>
    </source>
</evidence>
<evidence type="ECO:0000256" key="1">
    <source>
        <dbReference type="SAM" id="Phobius"/>
    </source>
</evidence>
<dbReference type="OrthoDB" id="3295542at2"/>
<feature type="transmembrane region" description="Helical" evidence="1">
    <location>
        <begin position="54"/>
        <end position="72"/>
    </location>
</feature>
<reference evidence="4" key="1">
    <citation type="submission" date="2016-02" db="EMBL/GenBank/DDBJ databases">
        <authorList>
            <person name="Wen L."/>
            <person name="He K."/>
            <person name="Yang H."/>
        </authorList>
    </citation>
    <scope>NUCLEOTIDE SEQUENCE [LARGE SCALE GENOMIC DNA]</scope>
    <source>
        <strain evidence="4">JCM 15929</strain>
    </source>
</reference>
<dbReference type="NCBIfam" id="TIGR02611">
    <property type="entry name" value="TIGR02611 family protein"/>
    <property type="match status" value="1"/>
</dbReference>
<dbReference type="Proteomes" id="UP000070409">
    <property type="component" value="Unassembled WGS sequence"/>
</dbReference>